<dbReference type="Pfam" id="PF01261">
    <property type="entry name" value="AP_endonuc_2"/>
    <property type="match status" value="1"/>
</dbReference>
<accession>Q21K10</accession>
<dbReference type="PANTHER" id="PTHR12110">
    <property type="entry name" value="HYDROXYPYRUVATE ISOMERASE"/>
    <property type="match status" value="1"/>
</dbReference>
<gene>
    <name evidence="3" type="ordered locus">Sde_1709</name>
</gene>
<dbReference type="EMBL" id="CP000282">
    <property type="protein sequence ID" value="ABD80969.1"/>
    <property type="molecule type" value="Genomic_DNA"/>
</dbReference>
<dbReference type="HOGENOM" id="CLU_050006_6_2_6"/>
<feature type="domain" description="Xylose isomerase-like TIM barrel" evidence="2">
    <location>
        <begin position="72"/>
        <end position="290"/>
    </location>
</feature>
<evidence type="ECO:0000256" key="1">
    <source>
        <dbReference type="SAM" id="SignalP"/>
    </source>
</evidence>
<evidence type="ECO:0000313" key="3">
    <source>
        <dbReference type="EMBL" id="ABD80969.1"/>
    </source>
</evidence>
<dbReference type="InterPro" id="IPR050312">
    <property type="entry name" value="IolE/XylAMocC-like"/>
</dbReference>
<organism evidence="3 4">
    <name type="scientific">Saccharophagus degradans (strain 2-40 / ATCC 43961 / DSM 17024)</name>
    <dbReference type="NCBI Taxonomy" id="203122"/>
    <lineage>
        <taxon>Bacteria</taxon>
        <taxon>Pseudomonadati</taxon>
        <taxon>Pseudomonadota</taxon>
        <taxon>Gammaproteobacteria</taxon>
        <taxon>Cellvibrionales</taxon>
        <taxon>Cellvibrionaceae</taxon>
        <taxon>Saccharophagus</taxon>
    </lineage>
</organism>
<dbReference type="InterPro" id="IPR013022">
    <property type="entry name" value="Xyl_isomerase-like_TIM-brl"/>
</dbReference>
<dbReference type="GeneID" id="98613384"/>
<keyword evidence="1" id="KW-0732">Signal</keyword>
<dbReference type="PANTHER" id="PTHR12110:SF53">
    <property type="entry name" value="BLR5974 PROTEIN"/>
    <property type="match status" value="1"/>
</dbReference>
<dbReference type="InterPro" id="IPR036237">
    <property type="entry name" value="Xyl_isomerase-like_sf"/>
</dbReference>
<dbReference type="Gene3D" id="3.20.20.150">
    <property type="entry name" value="Divalent-metal-dependent TIM barrel enzymes"/>
    <property type="match status" value="1"/>
</dbReference>
<dbReference type="STRING" id="203122.Sde_1709"/>
<proteinExistence type="predicted"/>
<dbReference type="PROSITE" id="PS51318">
    <property type="entry name" value="TAT"/>
    <property type="match status" value="1"/>
</dbReference>
<dbReference type="InterPro" id="IPR006311">
    <property type="entry name" value="TAT_signal"/>
</dbReference>
<name>Q21K10_SACD2</name>
<protein>
    <recommendedName>
        <fullName evidence="2">Xylose isomerase-like TIM barrel domain-containing protein</fullName>
    </recommendedName>
</protein>
<dbReference type="eggNOG" id="COG1082">
    <property type="taxonomic scope" value="Bacteria"/>
</dbReference>
<reference evidence="3 4" key="1">
    <citation type="journal article" date="2008" name="PLoS Genet.">
        <title>Complete genome sequence of the complex carbohydrate-degrading marine bacterium, Saccharophagus degradans strain 2-40 T.</title>
        <authorList>
            <person name="Weiner R.M."/>
            <person name="Taylor L.E.II."/>
            <person name="Henrissat B."/>
            <person name="Hauser L."/>
            <person name="Land M."/>
            <person name="Coutinho P.M."/>
            <person name="Rancurel C."/>
            <person name="Saunders E.H."/>
            <person name="Longmire A.G."/>
            <person name="Zhang H."/>
            <person name="Bayer E.A."/>
            <person name="Gilbert H.J."/>
            <person name="Larimer F."/>
            <person name="Zhulin I.B."/>
            <person name="Ekborg N.A."/>
            <person name="Lamed R."/>
            <person name="Richardson P.M."/>
            <person name="Borovok I."/>
            <person name="Hutcheson S."/>
        </authorList>
    </citation>
    <scope>NUCLEOTIDE SEQUENCE [LARGE SCALE GENOMIC DNA]</scope>
    <source>
        <strain evidence="4">2-40 / ATCC 43961 / DSM 17024</strain>
    </source>
</reference>
<dbReference type="RefSeq" id="WP_011468189.1">
    <property type="nucleotide sequence ID" value="NC_007912.1"/>
</dbReference>
<feature type="chain" id="PRO_5004200144" description="Xylose isomerase-like TIM barrel domain-containing protein" evidence="1">
    <location>
        <begin position="31"/>
        <end position="306"/>
    </location>
</feature>
<dbReference type="SUPFAM" id="SSF51658">
    <property type="entry name" value="Xylose isomerase-like"/>
    <property type="match status" value="1"/>
</dbReference>
<sequence>MAHISRRHMFQLASGAAALAASTSVVPALAGHHKHPFFQISLAQWSLHRAFKNGVAKPENFAYIAKQVFDIRGIEYVNQFYYDTYSDTLIKNLKNQADSEGVESLLIMVDREGDLGAGNKKERKLTVEKHHRWAHMAKALGCHSIRVNARSVGSYDEQMKSAADGLHQLGDYCDKLDLNVLVENHGGLSSNGQWLAGVMKLADHPRVGTLPDFGNFVTNWETGESYDRYKGVAELMPWAKAVSAKSFEFDKNGNAVQTDFYRMMKIVKDAGYKGWVGIEYEGDKEGEIEGIFKTKALLEHIQKADS</sequence>
<evidence type="ECO:0000313" key="4">
    <source>
        <dbReference type="Proteomes" id="UP000001947"/>
    </source>
</evidence>
<feature type="signal peptide" evidence="1">
    <location>
        <begin position="1"/>
        <end position="30"/>
    </location>
</feature>
<evidence type="ECO:0000259" key="2">
    <source>
        <dbReference type="Pfam" id="PF01261"/>
    </source>
</evidence>
<dbReference type="Proteomes" id="UP000001947">
    <property type="component" value="Chromosome"/>
</dbReference>
<dbReference type="KEGG" id="sde:Sde_1709"/>
<keyword evidence="4" id="KW-1185">Reference proteome</keyword>
<dbReference type="AlphaFoldDB" id="Q21K10"/>